<accession>A0A2Z2MSQ4</accession>
<proteinExistence type="predicted"/>
<evidence type="ECO:0000313" key="4">
    <source>
        <dbReference type="Proteomes" id="UP000250125"/>
    </source>
</evidence>
<feature type="transmembrane region" description="Helical" evidence="1">
    <location>
        <begin position="57"/>
        <end position="74"/>
    </location>
</feature>
<keyword evidence="1" id="KW-0812">Transmembrane</keyword>
<evidence type="ECO:0000313" key="3">
    <source>
        <dbReference type="EMBL" id="ASJ09707.1"/>
    </source>
</evidence>
<dbReference type="EMBL" id="CP015103">
    <property type="protein sequence ID" value="ASJ09707.1"/>
    <property type="molecule type" value="Genomic_DNA"/>
</dbReference>
<protein>
    <recommendedName>
        <fullName evidence="2">DUF835 domain-containing protein</fullName>
    </recommendedName>
</protein>
<keyword evidence="4" id="KW-1185">Reference proteome</keyword>
<dbReference type="Proteomes" id="UP000250125">
    <property type="component" value="Chromosome"/>
</dbReference>
<keyword evidence="1" id="KW-1133">Transmembrane helix</keyword>
<feature type="domain" description="DUF835" evidence="2">
    <location>
        <begin position="100"/>
        <end position="234"/>
    </location>
</feature>
<gene>
    <name evidence="3" type="ORF">A3L11_00235</name>
</gene>
<dbReference type="InterPro" id="IPR008553">
    <property type="entry name" value="DUF835"/>
</dbReference>
<dbReference type="KEGG" id="tsl:A3L11_00235"/>
<dbReference type="AlphaFoldDB" id="A0A2Z2MSQ4"/>
<evidence type="ECO:0000256" key="1">
    <source>
        <dbReference type="SAM" id="Phobius"/>
    </source>
</evidence>
<reference evidence="3 4" key="1">
    <citation type="submission" date="2016-04" db="EMBL/GenBank/DDBJ databases">
        <title>Complete genome sequence of Thermococcus siculi type strain RG-20.</title>
        <authorList>
            <person name="Oger P.M."/>
        </authorList>
    </citation>
    <scope>NUCLEOTIDE SEQUENCE [LARGE SCALE GENOMIC DNA]</scope>
    <source>
        <strain evidence="3 4">RG-20</strain>
    </source>
</reference>
<name>A0A2Z2MSQ4_9EURY</name>
<feature type="transmembrane region" description="Helical" evidence="1">
    <location>
        <begin position="30"/>
        <end position="51"/>
    </location>
</feature>
<evidence type="ECO:0000259" key="2">
    <source>
        <dbReference type="Pfam" id="PF05763"/>
    </source>
</evidence>
<dbReference type="Pfam" id="PF05763">
    <property type="entry name" value="DUF835"/>
    <property type="match status" value="1"/>
</dbReference>
<sequence>MALVSGYSLFRVRAYYGQTDYPRREYSLELSVLLGMFMISGIVVMVTAVLGDTPPRTVEIISLAAFMAMSALAVRELERRPSPIVTPMEGRIGDTEVFLVEDEEEARLLLRAFHAQGIPIMAVSRRPHDEWVEKFGFKPERFLWLSSVSHPHAVSPSSLYIIREEAVTFMRERGRCVVYMDGIEYMTFYSDFTAVAKLIFTLRDYALTTGAYLVVLASPETLEPMKFNVLAREFKRPNLEEVEAALSRKAFFGMRKEEFERLIGTAGEKAEGRDDAGGEGTGD</sequence>
<organism evidence="3 4">
    <name type="scientific">Thermococcus siculi</name>
    <dbReference type="NCBI Taxonomy" id="72803"/>
    <lineage>
        <taxon>Archaea</taxon>
        <taxon>Methanobacteriati</taxon>
        <taxon>Methanobacteriota</taxon>
        <taxon>Thermococci</taxon>
        <taxon>Thermococcales</taxon>
        <taxon>Thermococcaceae</taxon>
        <taxon>Thermococcus</taxon>
    </lineage>
</organism>
<keyword evidence="1" id="KW-0472">Membrane</keyword>